<feature type="binding site" evidence="3">
    <location>
        <position position="90"/>
    </location>
    <ligand>
        <name>Zn(2+)</name>
        <dbReference type="ChEBI" id="CHEBI:29105"/>
        <label>2</label>
    </ligand>
</feature>
<dbReference type="InterPro" id="IPR010158">
    <property type="entry name" value="Amidase_Cbmase"/>
</dbReference>
<dbReference type="GO" id="GO:0016813">
    <property type="term" value="F:hydrolase activity, acting on carbon-nitrogen (but not peptide) bonds, in linear amidines"/>
    <property type="evidence" value="ECO:0007669"/>
    <property type="project" value="InterPro"/>
</dbReference>
<dbReference type="AlphaFoldDB" id="A0A549YF81"/>
<dbReference type="InterPro" id="IPR002933">
    <property type="entry name" value="Peptidase_M20"/>
</dbReference>
<feature type="binding site" evidence="3">
    <location>
        <position position="90"/>
    </location>
    <ligand>
        <name>Zn(2+)</name>
        <dbReference type="ChEBI" id="CHEBI:29105"/>
        <label>1</label>
    </ligand>
</feature>
<organism evidence="5 6">
    <name type="scientific">Lentibacillus cibarius</name>
    <dbReference type="NCBI Taxonomy" id="2583219"/>
    <lineage>
        <taxon>Bacteria</taxon>
        <taxon>Bacillati</taxon>
        <taxon>Bacillota</taxon>
        <taxon>Bacilli</taxon>
        <taxon>Bacillales</taxon>
        <taxon>Bacillaceae</taxon>
        <taxon>Lentibacillus</taxon>
    </lineage>
</organism>
<dbReference type="PANTHER" id="PTHR32494:SF5">
    <property type="entry name" value="ALLANTOATE AMIDOHYDROLASE"/>
    <property type="match status" value="1"/>
</dbReference>
<accession>A0A549YF81</accession>
<protein>
    <submittedName>
        <fullName evidence="5">Zn-dependent hydrolase</fullName>
    </submittedName>
</protein>
<dbReference type="PANTHER" id="PTHR32494">
    <property type="entry name" value="ALLANTOATE DEIMINASE-RELATED"/>
    <property type="match status" value="1"/>
</dbReference>
<keyword evidence="2 5" id="KW-0378">Hydrolase</keyword>
<comment type="cofactor">
    <cofactor evidence="3">
        <name>Zn(2+)</name>
        <dbReference type="ChEBI" id="CHEBI:29105"/>
    </cofactor>
    <text evidence="3">Binds 2 Zn(2+) ions per subunit.</text>
</comment>
<reference evidence="5 6" key="1">
    <citation type="submission" date="2019-07" db="EMBL/GenBank/DDBJ databases">
        <title>Genomic analysis of Lentibacillus sp. NKC851-2.</title>
        <authorList>
            <person name="Oh Y.J."/>
        </authorList>
    </citation>
    <scope>NUCLEOTIDE SEQUENCE [LARGE SCALE GENOMIC DNA]</scope>
    <source>
        <strain evidence="5 6">NKC851-2</strain>
    </source>
</reference>
<dbReference type="Gene3D" id="3.30.70.360">
    <property type="match status" value="1"/>
</dbReference>
<evidence type="ECO:0000256" key="2">
    <source>
        <dbReference type="ARBA" id="ARBA00022801"/>
    </source>
</evidence>
<keyword evidence="3" id="KW-0862">Zinc</keyword>
<dbReference type="PIRSF" id="PIRSF001235">
    <property type="entry name" value="Amidase_carbamoylase"/>
    <property type="match status" value="1"/>
</dbReference>
<feature type="binding site" evidence="3">
    <location>
        <position position="380"/>
    </location>
    <ligand>
        <name>Zn(2+)</name>
        <dbReference type="ChEBI" id="CHEBI:29105"/>
        <label>2</label>
    </ligand>
</feature>
<evidence type="ECO:0000313" key="5">
    <source>
        <dbReference type="EMBL" id="TRM10507.1"/>
    </source>
</evidence>
<feature type="binding site" evidence="3">
    <location>
        <position position="125"/>
    </location>
    <ligand>
        <name>Zn(2+)</name>
        <dbReference type="ChEBI" id="CHEBI:29105"/>
        <label>2</label>
    </ligand>
</feature>
<sequence>MANVNRLKERMLRMAQIGKTENDGVTRLALSGEDKQARDLFIQWMEDLGLHVRYDDFGNIYGRLEGTNSNEPALVIGSHLDSVPKGGKFDGVLGVLAALEVVESLMENNIQNDRPIEIVSFTNEEGARFTPQMLGSGAVTNLFSKEYTYSRSDNESHTFKEELQKIGYLGSQDNRINPDDVDAFIEMHIEQGPVLETNNKTVGIVEGIAGFSWMEVVIAGETNHSGSTPMELRRDSLVTAASVIKAIHQWAHSRKDGTAATVGEIKTQPGIMNAIPGTTTFTLDVRHQHKDGFTSCIDEIREVIKETVHEESLTCDINEIKTHPPVTFAKSITNLLEEASKKHDISYHRMTSGAGHDAMYMNTVVDTAMLFVPSIGGKSHCEEENTQWEDIEKGITVLYDTVKRMSNVNQKQM</sequence>
<keyword evidence="6" id="KW-1185">Reference proteome</keyword>
<feature type="binding site" evidence="3">
    <location>
        <position position="79"/>
    </location>
    <ligand>
        <name>Zn(2+)</name>
        <dbReference type="ChEBI" id="CHEBI:29105"/>
        <label>1</label>
    </ligand>
</feature>
<comment type="caution">
    <text evidence="5">The sequence shown here is derived from an EMBL/GenBank/DDBJ whole genome shotgun (WGS) entry which is preliminary data.</text>
</comment>
<dbReference type="NCBIfam" id="TIGR01879">
    <property type="entry name" value="hydantase"/>
    <property type="match status" value="1"/>
</dbReference>
<comment type="similarity">
    <text evidence="1">Belongs to the peptidase M20 family.</text>
</comment>
<dbReference type="RefSeq" id="WP_142789800.1">
    <property type="nucleotide sequence ID" value="NZ_VJMZ01000001.1"/>
</dbReference>
<evidence type="ECO:0000256" key="1">
    <source>
        <dbReference type="ARBA" id="ARBA00006153"/>
    </source>
</evidence>
<dbReference type="SUPFAM" id="SSF53187">
    <property type="entry name" value="Zn-dependent exopeptidases"/>
    <property type="match status" value="1"/>
</dbReference>
<dbReference type="InterPro" id="IPR036264">
    <property type="entry name" value="Bact_exopeptidase_dim_dom"/>
</dbReference>
<feature type="binding site" evidence="3">
    <location>
        <position position="188"/>
    </location>
    <ligand>
        <name>Zn(2+)</name>
        <dbReference type="ChEBI" id="CHEBI:29105"/>
        <label>1</label>
    </ligand>
</feature>
<proteinExistence type="inferred from homology"/>
<evidence type="ECO:0000313" key="6">
    <source>
        <dbReference type="Proteomes" id="UP000319280"/>
    </source>
</evidence>
<feature type="domain" description="Peptidase M20 dimerisation" evidence="4">
    <location>
        <begin position="209"/>
        <end position="309"/>
    </location>
</feature>
<keyword evidence="3" id="KW-0479">Metal-binding</keyword>
<name>A0A549YF81_9BACI</name>
<evidence type="ECO:0000259" key="4">
    <source>
        <dbReference type="Pfam" id="PF07687"/>
    </source>
</evidence>
<dbReference type="Pfam" id="PF07687">
    <property type="entry name" value="M20_dimer"/>
    <property type="match status" value="1"/>
</dbReference>
<evidence type="ECO:0000256" key="3">
    <source>
        <dbReference type="PIRSR" id="PIRSR001235-1"/>
    </source>
</evidence>
<dbReference type="CDD" id="cd03884">
    <property type="entry name" value="M20_bAS"/>
    <property type="match status" value="1"/>
</dbReference>
<dbReference type="EMBL" id="VJMZ01000001">
    <property type="protein sequence ID" value="TRM10507.1"/>
    <property type="molecule type" value="Genomic_DNA"/>
</dbReference>
<dbReference type="SUPFAM" id="SSF55031">
    <property type="entry name" value="Bacterial exopeptidase dimerisation domain"/>
    <property type="match status" value="1"/>
</dbReference>
<dbReference type="Gene3D" id="3.40.630.10">
    <property type="entry name" value="Zn peptidases"/>
    <property type="match status" value="1"/>
</dbReference>
<gene>
    <name evidence="5" type="ORF">FH966_01540</name>
</gene>
<dbReference type="InterPro" id="IPR011650">
    <property type="entry name" value="Peptidase_M20_dimer"/>
</dbReference>
<dbReference type="Proteomes" id="UP000319280">
    <property type="component" value="Unassembled WGS sequence"/>
</dbReference>
<dbReference type="NCBIfam" id="NF006771">
    <property type="entry name" value="PRK09290.1-5"/>
    <property type="match status" value="1"/>
</dbReference>
<dbReference type="Pfam" id="PF01546">
    <property type="entry name" value="Peptidase_M20"/>
    <property type="match status" value="1"/>
</dbReference>
<dbReference type="GO" id="GO:0046872">
    <property type="term" value="F:metal ion binding"/>
    <property type="evidence" value="ECO:0007669"/>
    <property type="project" value="UniProtKB-KW"/>
</dbReference>